<feature type="transmembrane region" description="Helical" evidence="8">
    <location>
        <begin position="328"/>
        <end position="348"/>
    </location>
</feature>
<comment type="caution">
    <text evidence="9">The sequence shown here is derived from an EMBL/GenBank/DDBJ whole genome shotgun (WGS) entry which is preliminary data.</text>
</comment>
<gene>
    <name evidence="9" type="ORF">COV24_02000</name>
</gene>
<feature type="transmembrane region" description="Helical" evidence="8">
    <location>
        <begin position="354"/>
        <end position="377"/>
    </location>
</feature>
<dbReference type="PANTHER" id="PTHR33908">
    <property type="entry name" value="MANNOSYLTRANSFERASE YKCB-RELATED"/>
    <property type="match status" value="1"/>
</dbReference>
<feature type="transmembrane region" description="Helical" evidence="8">
    <location>
        <begin position="183"/>
        <end position="214"/>
    </location>
</feature>
<feature type="transmembrane region" description="Helical" evidence="8">
    <location>
        <begin position="70"/>
        <end position="89"/>
    </location>
</feature>
<dbReference type="GO" id="GO:0005886">
    <property type="term" value="C:plasma membrane"/>
    <property type="evidence" value="ECO:0007669"/>
    <property type="project" value="UniProtKB-SubCell"/>
</dbReference>
<dbReference type="PANTHER" id="PTHR33908:SF3">
    <property type="entry name" value="UNDECAPRENYL PHOSPHATE-ALPHA-4-AMINO-4-DEOXY-L-ARABINOSE ARABINOSYL TRANSFERASE"/>
    <property type="match status" value="1"/>
</dbReference>
<keyword evidence="5 8" id="KW-0812">Transmembrane</keyword>
<evidence type="ECO:0000256" key="8">
    <source>
        <dbReference type="SAM" id="Phobius"/>
    </source>
</evidence>
<organism evidence="9 10">
    <name type="scientific">candidate division WWE3 bacterium CG10_big_fil_rev_8_21_14_0_10_32_10</name>
    <dbReference type="NCBI Taxonomy" id="1975090"/>
    <lineage>
        <taxon>Bacteria</taxon>
        <taxon>Katanobacteria</taxon>
    </lineage>
</organism>
<feature type="transmembrane region" description="Helical" evidence="8">
    <location>
        <begin position="110"/>
        <end position="127"/>
    </location>
</feature>
<evidence type="ECO:0000256" key="7">
    <source>
        <dbReference type="ARBA" id="ARBA00023136"/>
    </source>
</evidence>
<dbReference type="GO" id="GO:0009103">
    <property type="term" value="P:lipopolysaccharide biosynthetic process"/>
    <property type="evidence" value="ECO:0007669"/>
    <property type="project" value="UniProtKB-ARBA"/>
</dbReference>
<evidence type="ECO:0000256" key="5">
    <source>
        <dbReference type="ARBA" id="ARBA00022692"/>
    </source>
</evidence>
<feature type="transmembrane region" description="Helical" evidence="8">
    <location>
        <begin position="160"/>
        <end position="177"/>
    </location>
</feature>
<evidence type="ECO:0000313" key="10">
    <source>
        <dbReference type="Proteomes" id="UP000230214"/>
    </source>
</evidence>
<keyword evidence="6 8" id="KW-1133">Transmembrane helix</keyword>
<sequence>MLRIKSLFLSIKVEFVLCVVFVLYRLPLLGFDIVNTDAPRWKERIFHFSSALSNGNFAGTNVIYHPGVTLMWIGTIGLKFFNLLFLFFYKRPVDLGYSFDYLSLHFVQKLFLVLFLAFLLFICLILLKRMFNTVYTILFFCIFTFEPMVLAYTRVLHTDALITFLLFTTFLLVFYYVKNRNKIWFVLSIITSGLAFLTKSNSLFLLPFVGLLFFVHFFDTKNVKNMVLAISKKYFAWILGSIFIFFLLWPAMWVTPVSTLKDYYNGISEVGVTDGHPQKWLGNEVIDPGVTFYPGILFIRYTPWFYILTFSGILLFLYSIYKYRKIDKFYLTSLFFVFFYIVFMTLPSKKLGRYILPIIPFLSLFATYFLYNVWEFVKKGYKLTTKAPVYIVSLLFICLSIFSTYKFFPEYLFYYNPLVGGFNGGRNIENPKWPLGGYVLSKYINIIPNIENINVFIRKPFTYEHFLNTHTYDVSAVDNYSKSGDLFILESVDDFFFLSYRRFKLIDVIKIDTVDYFWVYEITSDKDIK</sequence>
<dbReference type="GO" id="GO:0010041">
    <property type="term" value="P:response to iron(III) ion"/>
    <property type="evidence" value="ECO:0007669"/>
    <property type="project" value="TreeGrafter"/>
</dbReference>
<accession>A0A2H0RCN0</accession>
<keyword evidence="7 8" id="KW-0472">Membrane</keyword>
<evidence type="ECO:0000256" key="6">
    <source>
        <dbReference type="ARBA" id="ARBA00022989"/>
    </source>
</evidence>
<evidence type="ECO:0008006" key="11">
    <source>
        <dbReference type="Google" id="ProtNLM"/>
    </source>
</evidence>
<feature type="transmembrane region" description="Helical" evidence="8">
    <location>
        <begin position="234"/>
        <end position="254"/>
    </location>
</feature>
<comment type="subcellular location">
    <subcellularLocation>
        <location evidence="1">Cell membrane</location>
        <topology evidence="1">Multi-pass membrane protein</topology>
    </subcellularLocation>
</comment>
<keyword evidence="2" id="KW-1003">Cell membrane</keyword>
<dbReference type="InterPro" id="IPR050297">
    <property type="entry name" value="LipidA_mod_glycosyltrf_83"/>
</dbReference>
<evidence type="ECO:0000256" key="1">
    <source>
        <dbReference type="ARBA" id="ARBA00004651"/>
    </source>
</evidence>
<feature type="transmembrane region" description="Helical" evidence="8">
    <location>
        <begin position="389"/>
        <end position="408"/>
    </location>
</feature>
<evidence type="ECO:0000256" key="3">
    <source>
        <dbReference type="ARBA" id="ARBA00022676"/>
    </source>
</evidence>
<dbReference type="AlphaFoldDB" id="A0A2H0RCN0"/>
<evidence type="ECO:0000313" key="9">
    <source>
        <dbReference type="EMBL" id="PIR43575.1"/>
    </source>
</evidence>
<keyword evidence="4" id="KW-0808">Transferase</keyword>
<dbReference type="GO" id="GO:0016763">
    <property type="term" value="F:pentosyltransferase activity"/>
    <property type="evidence" value="ECO:0007669"/>
    <property type="project" value="TreeGrafter"/>
</dbReference>
<feature type="transmembrane region" description="Helical" evidence="8">
    <location>
        <begin position="133"/>
        <end position="153"/>
    </location>
</feature>
<evidence type="ECO:0000256" key="2">
    <source>
        <dbReference type="ARBA" id="ARBA00022475"/>
    </source>
</evidence>
<dbReference type="Proteomes" id="UP000230214">
    <property type="component" value="Unassembled WGS sequence"/>
</dbReference>
<dbReference type="EMBL" id="PCXU01000018">
    <property type="protein sequence ID" value="PIR43575.1"/>
    <property type="molecule type" value="Genomic_DNA"/>
</dbReference>
<protein>
    <recommendedName>
        <fullName evidence="11">Glycosyltransferase RgtA/B/C/D-like domain-containing protein</fullName>
    </recommendedName>
</protein>
<proteinExistence type="predicted"/>
<evidence type="ECO:0000256" key="4">
    <source>
        <dbReference type="ARBA" id="ARBA00022679"/>
    </source>
</evidence>
<reference evidence="9 10" key="1">
    <citation type="submission" date="2017-09" db="EMBL/GenBank/DDBJ databases">
        <title>Depth-based differentiation of microbial function through sediment-hosted aquifers and enrichment of novel symbionts in the deep terrestrial subsurface.</title>
        <authorList>
            <person name="Probst A.J."/>
            <person name="Ladd B."/>
            <person name="Jarett J.K."/>
            <person name="Geller-Mcgrath D.E."/>
            <person name="Sieber C.M."/>
            <person name="Emerson J.B."/>
            <person name="Anantharaman K."/>
            <person name="Thomas B.C."/>
            <person name="Malmstrom R."/>
            <person name="Stieglmeier M."/>
            <person name="Klingl A."/>
            <person name="Woyke T."/>
            <person name="Ryan C.M."/>
            <person name="Banfield J.F."/>
        </authorList>
    </citation>
    <scope>NUCLEOTIDE SEQUENCE [LARGE SCALE GENOMIC DNA]</scope>
    <source>
        <strain evidence="9">CG10_big_fil_rev_8_21_14_0_10_32_10</strain>
    </source>
</reference>
<feature type="transmembrane region" description="Helical" evidence="8">
    <location>
        <begin position="303"/>
        <end position="321"/>
    </location>
</feature>
<feature type="transmembrane region" description="Helical" evidence="8">
    <location>
        <begin position="7"/>
        <end position="26"/>
    </location>
</feature>
<keyword evidence="3" id="KW-0328">Glycosyltransferase</keyword>
<name>A0A2H0RCN0_UNCKA</name>